<accession>A0A8J7DWD6</accession>
<gene>
    <name evidence="1" type="ORF">IQ249_10900</name>
</gene>
<dbReference type="AlphaFoldDB" id="A0A8J7DWD6"/>
<proteinExistence type="predicted"/>
<dbReference type="SUPFAM" id="SSF143100">
    <property type="entry name" value="TTHA1013/TTHA0281-like"/>
    <property type="match status" value="1"/>
</dbReference>
<name>A0A8J7DWD6_9CYAN</name>
<dbReference type="Pfam" id="PF21748">
    <property type="entry name" value="UPF0150"/>
    <property type="match status" value="1"/>
</dbReference>
<dbReference type="PANTHER" id="PTHR34504:SF2">
    <property type="entry name" value="UPF0150 PROTEIN SSL0259"/>
    <property type="match status" value="1"/>
</dbReference>
<evidence type="ECO:0000313" key="1">
    <source>
        <dbReference type="EMBL" id="MBE9116407.1"/>
    </source>
</evidence>
<reference evidence="1" key="1">
    <citation type="submission" date="2020-10" db="EMBL/GenBank/DDBJ databases">
        <authorList>
            <person name="Castelo-Branco R."/>
            <person name="Eusebio N."/>
            <person name="Adriana R."/>
            <person name="Vieira A."/>
            <person name="Brugerolle De Fraissinette N."/>
            <person name="Rezende De Castro R."/>
            <person name="Schneider M.P."/>
            <person name="Vasconcelos V."/>
            <person name="Leao P.N."/>
        </authorList>
    </citation>
    <scope>NUCLEOTIDE SEQUENCE</scope>
    <source>
        <strain evidence="1">LEGE 07157</strain>
    </source>
</reference>
<dbReference type="Proteomes" id="UP000654482">
    <property type="component" value="Unassembled WGS sequence"/>
</dbReference>
<comment type="caution">
    <text evidence="1">The sequence shown here is derived from an EMBL/GenBank/DDBJ whole genome shotgun (WGS) entry which is preliminary data.</text>
</comment>
<dbReference type="EMBL" id="JADEWZ010000014">
    <property type="protein sequence ID" value="MBE9116407.1"/>
    <property type="molecule type" value="Genomic_DNA"/>
</dbReference>
<dbReference type="Gene3D" id="3.30.160.250">
    <property type="match status" value="1"/>
</dbReference>
<keyword evidence="2" id="KW-1185">Reference proteome</keyword>
<organism evidence="1 2">
    <name type="scientific">Lusitaniella coriacea LEGE 07157</name>
    <dbReference type="NCBI Taxonomy" id="945747"/>
    <lineage>
        <taxon>Bacteria</taxon>
        <taxon>Bacillati</taxon>
        <taxon>Cyanobacteriota</taxon>
        <taxon>Cyanophyceae</taxon>
        <taxon>Spirulinales</taxon>
        <taxon>Lusitaniellaceae</taxon>
        <taxon>Lusitaniella</taxon>
    </lineage>
</organism>
<sequence length="74" mass="8207">MNYPIIIYPCDEGGYVAEIPALKGCLAQGETLSETLAELEIVKKLWLETAKKHGRTLPDVEGEVQKVKALSYSR</sequence>
<dbReference type="InterPro" id="IPR051404">
    <property type="entry name" value="TA_system_antitoxin"/>
</dbReference>
<dbReference type="PANTHER" id="PTHR34504">
    <property type="entry name" value="ANTITOXIN HICB"/>
    <property type="match status" value="1"/>
</dbReference>
<dbReference type="RefSeq" id="WP_194029575.1">
    <property type="nucleotide sequence ID" value="NZ_JADEWZ010000014.1"/>
</dbReference>
<protein>
    <submittedName>
        <fullName evidence="1">Type II toxin-antitoxin system HicB family antitoxin</fullName>
    </submittedName>
</protein>
<dbReference type="InterPro" id="IPR049389">
    <property type="entry name" value="TTHA0281-like"/>
</dbReference>
<evidence type="ECO:0000313" key="2">
    <source>
        <dbReference type="Proteomes" id="UP000654482"/>
    </source>
</evidence>
<dbReference type="InterPro" id="IPR035069">
    <property type="entry name" value="TTHA1013/TTHA0281-like"/>
</dbReference>